<feature type="transmembrane region" description="Helical" evidence="5">
    <location>
        <begin position="90"/>
        <end position="116"/>
    </location>
</feature>
<evidence type="ECO:0000259" key="6">
    <source>
        <dbReference type="PROSITE" id="PS50262"/>
    </source>
</evidence>
<protein>
    <submittedName>
        <fullName evidence="8">G_PROTEIN_RECEP_F1_2 domain-containing protein</fullName>
    </submittedName>
</protein>
<proteinExistence type="predicted"/>
<feature type="transmembrane region" description="Helical" evidence="5">
    <location>
        <begin position="275"/>
        <end position="294"/>
    </location>
</feature>
<comment type="subcellular location">
    <subcellularLocation>
        <location evidence="1">Membrane</location>
    </subcellularLocation>
</comment>
<sequence length="327" mass="37964">MDSINYIIFCGNAIFGIIFNFIAIYVTVKKSKNKDMEGYSKLMLLLFTSGIITSIFHGILRIHIIIINNTIIFVLEIFNTNPFNFLRNKFLIVLSIFFTYFTLTLPTSILITRYLVICKNIQINILKTTIIILFFTLIVLILSHGVWTIIKELPNDILSSWIEKENISSEVLTVNTIGIGSKIAIEDWYMLYIELILYFFINYITIIIIVIKYKRYINKLSNIMSEKTKKMNKECMLILILQSFAPIFCNGIPDFLFLFILIFKLLNGMEFLGTIILQLLNFTPVVNAILFLLLPSTNRKNIMKFLKIIYFKIKGKSIPSNLTSIKY</sequence>
<accession>A0AAF5DF55</accession>
<dbReference type="GO" id="GO:0016020">
    <property type="term" value="C:membrane"/>
    <property type="evidence" value="ECO:0007669"/>
    <property type="project" value="UniProtKB-SubCell"/>
</dbReference>
<dbReference type="AlphaFoldDB" id="A0AAF5DF55"/>
<feature type="transmembrane region" description="Helical" evidence="5">
    <location>
        <begin position="6"/>
        <end position="28"/>
    </location>
</feature>
<keyword evidence="3 5" id="KW-1133">Transmembrane helix</keyword>
<keyword evidence="4 5" id="KW-0472">Membrane</keyword>
<feature type="transmembrane region" description="Helical" evidence="5">
    <location>
        <begin position="235"/>
        <end position="263"/>
    </location>
</feature>
<dbReference type="SUPFAM" id="SSF81321">
    <property type="entry name" value="Family A G protein-coupled receptor-like"/>
    <property type="match status" value="1"/>
</dbReference>
<dbReference type="Pfam" id="PF10326">
    <property type="entry name" value="7TM_GPCR_Str"/>
    <property type="match status" value="1"/>
</dbReference>
<dbReference type="PROSITE" id="PS50262">
    <property type="entry name" value="G_PROTEIN_RECEP_F1_2"/>
    <property type="match status" value="1"/>
</dbReference>
<dbReference type="Proteomes" id="UP000035681">
    <property type="component" value="Unplaced"/>
</dbReference>
<organism evidence="7 8">
    <name type="scientific">Strongyloides stercoralis</name>
    <name type="common">Threadworm</name>
    <dbReference type="NCBI Taxonomy" id="6248"/>
    <lineage>
        <taxon>Eukaryota</taxon>
        <taxon>Metazoa</taxon>
        <taxon>Ecdysozoa</taxon>
        <taxon>Nematoda</taxon>
        <taxon>Chromadorea</taxon>
        <taxon>Rhabditida</taxon>
        <taxon>Tylenchina</taxon>
        <taxon>Panagrolaimomorpha</taxon>
        <taxon>Strongyloidoidea</taxon>
        <taxon>Strongyloididae</taxon>
        <taxon>Strongyloides</taxon>
    </lineage>
</organism>
<evidence type="ECO:0000313" key="7">
    <source>
        <dbReference type="Proteomes" id="UP000035681"/>
    </source>
</evidence>
<dbReference type="WBParaSite" id="TCONS_00010336.p1">
    <property type="protein sequence ID" value="TCONS_00010336.p1"/>
    <property type="gene ID" value="XLOC_003386"/>
</dbReference>
<dbReference type="PANTHER" id="PTHR22943">
    <property type="entry name" value="7-TRANSMEMBRANE DOMAIN RECEPTOR C.ELEGANS"/>
    <property type="match status" value="1"/>
</dbReference>
<keyword evidence="7" id="KW-1185">Reference proteome</keyword>
<evidence type="ECO:0000256" key="2">
    <source>
        <dbReference type="ARBA" id="ARBA00022692"/>
    </source>
</evidence>
<dbReference type="InterPro" id="IPR019428">
    <property type="entry name" value="7TM_GPCR_serpentine_rcpt_Str"/>
</dbReference>
<evidence type="ECO:0000256" key="4">
    <source>
        <dbReference type="ARBA" id="ARBA00023136"/>
    </source>
</evidence>
<feature type="transmembrane region" description="Helical" evidence="5">
    <location>
        <begin position="49"/>
        <end position="78"/>
    </location>
</feature>
<evidence type="ECO:0000256" key="1">
    <source>
        <dbReference type="ARBA" id="ARBA00004370"/>
    </source>
</evidence>
<feature type="transmembrane region" description="Helical" evidence="5">
    <location>
        <begin position="128"/>
        <end position="150"/>
    </location>
</feature>
<dbReference type="InterPro" id="IPR017452">
    <property type="entry name" value="GPCR_Rhodpsn_7TM"/>
</dbReference>
<keyword evidence="2 5" id="KW-0812">Transmembrane</keyword>
<evidence type="ECO:0000256" key="5">
    <source>
        <dbReference type="SAM" id="Phobius"/>
    </source>
</evidence>
<evidence type="ECO:0000256" key="3">
    <source>
        <dbReference type="ARBA" id="ARBA00022989"/>
    </source>
</evidence>
<evidence type="ECO:0000313" key="8">
    <source>
        <dbReference type="WBParaSite" id="TCONS_00010336.p1"/>
    </source>
</evidence>
<feature type="domain" description="G-protein coupled receptors family 1 profile" evidence="6">
    <location>
        <begin position="19"/>
        <end position="291"/>
    </location>
</feature>
<dbReference type="Gene3D" id="1.20.1070.10">
    <property type="entry name" value="Rhodopsin 7-helix transmembrane proteins"/>
    <property type="match status" value="1"/>
</dbReference>
<dbReference type="PANTHER" id="PTHR22943:SF248">
    <property type="entry name" value="SEVEN TM RECEPTOR"/>
    <property type="match status" value="1"/>
</dbReference>
<reference evidence="8" key="1">
    <citation type="submission" date="2024-02" db="UniProtKB">
        <authorList>
            <consortium name="WormBaseParasite"/>
        </authorList>
    </citation>
    <scope>IDENTIFICATION</scope>
</reference>
<name>A0AAF5DF55_STRER</name>
<feature type="transmembrane region" description="Helical" evidence="5">
    <location>
        <begin position="195"/>
        <end position="214"/>
    </location>
</feature>